<evidence type="ECO:0000313" key="2">
    <source>
        <dbReference type="Proteomes" id="UP000299102"/>
    </source>
</evidence>
<dbReference type="AlphaFoldDB" id="A0A4C1V2S0"/>
<dbReference type="Proteomes" id="UP000299102">
    <property type="component" value="Unassembled WGS sequence"/>
</dbReference>
<reference evidence="1 2" key="1">
    <citation type="journal article" date="2019" name="Commun. Biol.">
        <title>The bagworm genome reveals a unique fibroin gene that provides high tensile strength.</title>
        <authorList>
            <person name="Kono N."/>
            <person name="Nakamura H."/>
            <person name="Ohtoshi R."/>
            <person name="Tomita M."/>
            <person name="Numata K."/>
            <person name="Arakawa K."/>
        </authorList>
    </citation>
    <scope>NUCLEOTIDE SEQUENCE [LARGE SCALE GENOMIC DNA]</scope>
</reference>
<dbReference type="EMBL" id="BGZK01000269">
    <property type="protein sequence ID" value="GBP33118.1"/>
    <property type="molecule type" value="Genomic_DNA"/>
</dbReference>
<sequence>MTCGQSCASYSCGGSRTCIEATGTLQQTQKPVCGRRHPDGVGFYYNGQHTADDVKFAEFPWMVALLRRLVKNTISLGEKKLSSRKGRHAGSCLKILVVHFEWHLVPKLQVTLHGFVP</sequence>
<protein>
    <submittedName>
        <fullName evidence="1">Uncharacterized protein</fullName>
    </submittedName>
</protein>
<organism evidence="1 2">
    <name type="scientific">Eumeta variegata</name>
    <name type="common">Bagworm moth</name>
    <name type="synonym">Eumeta japonica</name>
    <dbReference type="NCBI Taxonomy" id="151549"/>
    <lineage>
        <taxon>Eukaryota</taxon>
        <taxon>Metazoa</taxon>
        <taxon>Ecdysozoa</taxon>
        <taxon>Arthropoda</taxon>
        <taxon>Hexapoda</taxon>
        <taxon>Insecta</taxon>
        <taxon>Pterygota</taxon>
        <taxon>Neoptera</taxon>
        <taxon>Endopterygota</taxon>
        <taxon>Lepidoptera</taxon>
        <taxon>Glossata</taxon>
        <taxon>Ditrysia</taxon>
        <taxon>Tineoidea</taxon>
        <taxon>Psychidae</taxon>
        <taxon>Oiketicinae</taxon>
        <taxon>Eumeta</taxon>
    </lineage>
</organism>
<proteinExistence type="predicted"/>
<gene>
    <name evidence="1" type="ORF">EVAR_18599_1</name>
</gene>
<comment type="caution">
    <text evidence="1">The sequence shown here is derived from an EMBL/GenBank/DDBJ whole genome shotgun (WGS) entry which is preliminary data.</text>
</comment>
<keyword evidence="2" id="KW-1185">Reference proteome</keyword>
<evidence type="ECO:0000313" key="1">
    <source>
        <dbReference type="EMBL" id="GBP33118.1"/>
    </source>
</evidence>
<name>A0A4C1V2S0_EUMVA</name>
<accession>A0A4C1V2S0</accession>